<comment type="caution">
    <text evidence="2">The sequence shown here is derived from an EMBL/GenBank/DDBJ whole genome shotgun (WGS) entry which is preliminary data.</text>
</comment>
<proteinExistence type="predicted"/>
<sequence>MEEVTQKVIQGESAEQAGTKGNTEVHRRVSSDSQAVKEVLEEQCVEEEAVSTVKETQLTEGNDDEVMQKGKEQDEGHWTPAQTRRKVQSKLNKGENSALIING</sequence>
<name>A0AAN9EGI7_CROPI</name>
<evidence type="ECO:0000256" key="1">
    <source>
        <dbReference type="SAM" id="MobiDB-lite"/>
    </source>
</evidence>
<reference evidence="2 3" key="1">
    <citation type="submission" date="2024-01" db="EMBL/GenBank/DDBJ databases">
        <title>The genomes of 5 underutilized Papilionoideae crops provide insights into root nodulation and disease resistanc.</title>
        <authorList>
            <person name="Yuan L."/>
        </authorList>
    </citation>
    <scope>NUCLEOTIDE SEQUENCE [LARGE SCALE GENOMIC DNA]</scope>
    <source>
        <strain evidence="2">ZHUSHIDOU_FW_LH</strain>
        <tissue evidence="2">Leaf</tissue>
    </source>
</reference>
<organism evidence="2 3">
    <name type="scientific">Crotalaria pallida</name>
    <name type="common">Smooth rattlebox</name>
    <name type="synonym">Crotalaria striata</name>
    <dbReference type="NCBI Taxonomy" id="3830"/>
    <lineage>
        <taxon>Eukaryota</taxon>
        <taxon>Viridiplantae</taxon>
        <taxon>Streptophyta</taxon>
        <taxon>Embryophyta</taxon>
        <taxon>Tracheophyta</taxon>
        <taxon>Spermatophyta</taxon>
        <taxon>Magnoliopsida</taxon>
        <taxon>eudicotyledons</taxon>
        <taxon>Gunneridae</taxon>
        <taxon>Pentapetalae</taxon>
        <taxon>rosids</taxon>
        <taxon>fabids</taxon>
        <taxon>Fabales</taxon>
        <taxon>Fabaceae</taxon>
        <taxon>Papilionoideae</taxon>
        <taxon>50 kb inversion clade</taxon>
        <taxon>genistoids sensu lato</taxon>
        <taxon>core genistoids</taxon>
        <taxon>Crotalarieae</taxon>
        <taxon>Crotalaria</taxon>
    </lineage>
</organism>
<feature type="compositionally biased region" description="Basic and acidic residues" evidence="1">
    <location>
        <begin position="66"/>
        <end position="77"/>
    </location>
</feature>
<accession>A0AAN9EGI7</accession>
<dbReference type="Proteomes" id="UP001372338">
    <property type="component" value="Unassembled WGS sequence"/>
</dbReference>
<keyword evidence="3" id="KW-1185">Reference proteome</keyword>
<evidence type="ECO:0000313" key="3">
    <source>
        <dbReference type="Proteomes" id="UP001372338"/>
    </source>
</evidence>
<gene>
    <name evidence="2" type="ORF">RIF29_30353</name>
</gene>
<protein>
    <submittedName>
        <fullName evidence="2">Uncharacterized protein</fullName>
    </submittedName>
</protein>
<feature type="region of interest" description="Disordered" evidence="1">
    <location>
        <begin position="1"/>
        <end position="34"/>
    </location>
</feature>
<feature type="region of interest" description="Disordered" evidence="1">
    <location>
        <begin position="51"/>
        <end position="103"/>
    </location>
</feature>
<dbReference type="EMBL" id="JAYWIO010000006">
    <property type="protein sequence ID" value="KAK7256828.1"/>
    <property type="molecule type" value="Genomic_DNA"/>
</dbReference>
<evidence type="ECO:0000313" key="2">
    <source>
        <dbReference type="EMBL" id="KAK7256828.1"/>
    </source>
</evidence>
<dbReference type="AlphaFoldDB" id="A0AAN9EGI7"/>